<dbReference type="InterPro" id="IPR027417">
    <property type="entry name" value="P-loop_NTPase"/>
</dbReference>
<dbReference type="EMBL" id="JBHUCX010000099">
    <property type="protein sequence ID" value="MFD1677703.1"/>
    <property type="molecule type" value="Genomic_DNA"/>
</dbReference>
<evidence type="ECO:0000313" key="3">
    <source>
        <dbReference type="EMBL" id="MFD1677703.1"/>
    </source>
</evidence>
<comment type="caution">
    <text evidence="3">The sequence shown here is derived from an EMBL/GenBank/DDBJ whole genome shotgun (WGS) entry which is preliminary data.</text>
</comment>
<dbReference type="Proteomes" id="UP001597079">
    <property type="component" value="Unassembled WGS sequence"/>
</dbReference>
<dbReference type="InterPro" id="IPR038734">
    <property type="entry name" value="YhaN_AAA"/>
</dbReference>
<evidence type="ECO:0000313" key="4">
    <source>
        <dbReference type="Proteomes" id="UP001597079"/>
    </source>
</evidence>
<evidence type="ECO:0000259" key="2">
    <source>
        <dbReference type="Pfam" id="PF13514"/>
    </source>
</evidence>
<proteinExistence type="predicted"/>
<accession>A0ABW4JQ42</accession>
<dbReference type="RefSeq" id="WP_377945616.1">
    <property type="nucleotide sequence ID" value="NZ_JBHUCX010000099.1"/>
</dbReference>
<feature type="coiled-coil region" evidence="1">
    <location>
        <begin position="817"/>
        <end position="851"/>
    </location>
</feature>
<gene>
    <name evidence="3" type="ORF">ACFSB2_23865</name>
</gene>
<dbReference type="PANTHER" id="PTHR41259:SF1">
    <property type="entry name" value="DOUBLE-STRAND BREAK REPAIR RAD50 ATPASE, PUTATIVE-RELATED"/>
    <property type="match status" value="1"/>
</dbReference>
<feature type="domain" description="YhaN AAA" evidence="2">
    <location>
        <begin position="1"/>
        <end position="201"/>
    </location>
</feature>
<organism evidence="3 4">
    <name type="scientific">Alicyclobacillus fodiniaquatilis</name>
    <dbReference type="NCBI Taxonomy" id="1661150"/>
    <lineage>
        <taxon>Bacteria</taxon>
        <taxon>Bacillati</taxon>
        <taxon>Bacillota</taxon>
        <taxon>Bacilli</taxon>
        <taxon>Bacillales</taxon>
        <taxon>Alicyclobacillaceae</taxon>
        <taxon>Alicyclobacillus</taxon>
    </lineage>
</organism>
<sequence>MRVKSARIDQVGPYHGTTLDFSTFGLNVLYGPNEAGKTSLLAALRGALFGQVHLAEGGPSLDTGAHVILRLAQEDGSLLTLERSLARRRPPRLTFADGTQATGQAELVRAFPELASVEQVLYETFFTVQLADLVDFSNAPSTLASQLFGLQAPLINPYALENDLEKRAKEIYNPSKRASKPVLNALQRKQAELTRQLRESHDHAKWYRQTVNTKHALTLKLTELTQEMKQVDIAYRFVCSSLQLWDTVLAFVELEQALAALGACPTGAFSLWSEAAVWLVELEQAAVLEKEQNAQLAAMNEQLEALSTPAFWIDVRGDLETWNQRLTRMEYVLTEWREMQQAVDEAERELMRVRGEVPGTWTNEQILSFGGRDELPAGLFEAAQAWETQVREVQDAKQQLDFATAWEQQQKQQAEDYCAAQRANRPLETPKDSMQALYQQMSTIKERREAVQRDAQRVTDWLADVPSLAGNAGGVAKANMGVPGAAVLLLGAGAAVEAFQRDWLLVSGFLTAALALLAWLLWQQSRHVRSSVQKQHPTPRLSTIRWQDWSEEGARSLLQRLQQQVHTSTDELHKVDHALASVSSWRDALAQRRLRETELEALQRHLLSYEQTYKASLAQHGSSGMLWTTAQLRQISEACRMYVRWRDKRDLARRKMDEAQQAWTGFSEAFAEWLRKQAQPPFDLGLMDGALVTPDVSEVAVDILAQLHAHVHQWMELAEKALQESMRRQSLQANLAHLQTAIDNRCLVEVELREKITSVFRQLNVSDEQAFQQVLEREEKRLDLHKSLETVRNRLLSACASERFAARVVAHVKSNSHRVIQLEQTSLQNKLERLEAEVKETQEALWQVNHALTTSETSQDGASLRWQIAQLSGQAEGLKQSFAALTLARALSRAARRLVEARENSPVFTNASELLSLITHGKYRRIGVPLSSDGLQNLYVIDSFSQSWALNRLSRGTREQIFLALRLAVIRQYRTQGVILPVILDDPLVNFDDDRTEQMLEVLAMEAEQQPIIYLTCHKRFLKDRFQSKVVHNVSIVNESEELV</sequence>
<dbReference type="Pfam" id="PF13514">
    <property type="entry name" value="AAA_27"/>
    <property type="match status" value="1"/>
</dbReference>
<keyword evidence="1" id="KW-0175">Coiled coil</keyword>
<dbReference type="Gene3D" id="3.40.50.300">
    <property type="entry name" value="P-loop containing nucleotide triphosphate hydrolases"/>
    <property type="match status" value="2"/>
</dbReference>
<protein>
    <submittedName>
        <fullName evidence="3">AAA family ATPase</fullName>
    </submittedName>
</protein>
<keyword evidence="4" id="KW-1185">Reference proteome</keyword>
<dbReference type="PANTHER" id="PTHR41259">
    <property type="entry name" value="DOUBLE-STRAND BREAK REPAIR RAD50 ATPASE, PUTATIVE-RELATED"/>
    <property type="match status" value="1"/>
</dbReference>
<evidence type="ECO:0000256" key="1">
    <source>
        <dbReference type="SAM" id="Coils"/>
    </source>
</evidence>
<name>A0ABW4JQ42_9BACL</name>
<reference evidence="4" key="1">
    <citation type="journal article" date="2019" name="Int. J. Syst. Evol. Microbiol.">
        <title>The Global Catalogue of Microorganisms (GCM) 10K type strain sequencing project: providing services to taxonomists for standard genome sequencing and annotation.</title>
        <authorList>
            <consortium name="The Broad Institute Genomics Platform"/>
            <consortium name="The Broad Institute Genome Sequencing Center for Infectious Disease"/>
            <person name="Wu L."/>
            <person name="Ma J."/>
        </authorList>
    </citation>
    <scope>NUCLEOTIDE SEQUENCE [LARGE SCALE GENOMIC DNA]</scope>
    <source>
        <strain evidence="4">CGMCC 1.12286</strain>
    </source>
</reference>
<dbReference type="SUPFAM" id="SSF52540">
    <property type="entry name" value="P-loop containing nucleoside triphosphate hydrolases"/>
    <property type="match status" value="1"/>
</dbReference>